<dbReference type="InterPro" id="IPR029039">
    <property type="entry name" value="Flavoprotein-like_sf"/>
</dbReference>
<evidence type="ECO:0000313" key="2">
    <source>
        <dbReference type="EMBL" id="KFM75203.1"/>
    </source>
</evidence>
<dbReference type="PANTHER" id="PTHR30543:SF21">
    <property type="entry name" value="NAD(P)H-DEPENDENT FMN REDUCTASE LOT6"/>
    <property type="match status" value="1"/>
</dbReference>
<dbReference type="InterPro" id="IPR005025">
    <property type="entry name" value="FMN_Rdtase-like_dom"/>
</dbReference>
<evidence type="ECO:0000259" key="1">
    <source>
        <dbReference type="Pfam" id="PF03358"/>
    </source>
</evidence>
<evidence type="ECO:0000313" key="3">
    <source>
        <dbReference type="Proteomes" id="UP000054359"/>
    </source>
</evidence>
<keyword evidence="3" id="KW-1185">Reference proteome</keyword>
<feature type="domain" description="NADPH-dependent FMN reductase-like" evidence="1">
    <location>
        <begin position="115"/>
        <end position="181"/>
    </location>
</feature>
<dbReference type="InterPro" id="IPR050712">
    <property type="entry name" value="NAD(P)H-dep_reductase"/>
</dbReference>
<proteinExistence type="predicted"/>
<accession>A0A087UCW4</accession>
<dbReference type="Pfam" id="PF03358">
    <property type="entry name" value="FMN_red"/>
    <property type="match status" value="1"/>
</dbReference>
<dbReference type="OrthoDB" id="68575at2759"/>
<sequence length="199" mass="22736">MCRCTAKAGLRHSPRALYTRTRLSSLPRLNLDSSLKTTWFHFAAAQFPRARHHSKRRRRWVGIKDSTRYGCRDTNCSSAGCLRMVREDTGAPSEDPLLMEFPLLKKPLHFHGPNEKPPEWLVQYNGAIERADGYVVVSGEYNRCIPPALTNMMDHFPPKSYRCKPCSIVCYSADIQGESELVGKTLGSNRRQLYELYSI</sequence>
<name>A0A087UCW4_STEMI</name>
<dbReference type="Gene3D" id="3.40.50.360">
    <property type="match status" value="1"/>
</dbReference>
<gene>
    <name evidence="2" type="ORF">X975_05332</name>
</gene>
<dbReference type="SUPFAM" id="SSF52218">
    <property type="entry name" value="Flavoproteins"/>
    <property type="match status" value="1"/>
</dbReference>
<protein>
    <recommendedName>
        <fullName evidence="1">NADPH-dependent FMN reductase-like domain-containing protein</fullName>
    </recommendedName>
</protein>
<dbReference type="GO" id="GO:0016491">
    <property type="term" value="F:oxidoreductase activity"/>
    <property type="evidence" value="ECO:0007669"/>
    <property type="project" value="InterPro"/>
</dbReference>
<dbReference type="GO" id="GO:0005829">
    <property type="term" value="C:cytosol"/>
    <property type="evidence" value="ECO:0007669"/>
    <property type="project" value="TreeGrafter"/>
</dbReference>
<dbReference type="GO" id="GO:0010181">
    <property type="term" value="F:FMN binding"/>
    <property type="evidence" value="ECO:0007669"/>
    <property type="project" value="TreeGrafter"/>
</dbReference>
<dbReference type="PANTHER" id="PTHR30543">
    <property type="entry name" value="CHROMATE REDUCTASE"/>
    <property type="match status" value="1"/>
</dbReference>
<dbReference type="Proteomes" id="UP000054359">
    <property type="component" value="Unassembled WGS sequence"/>
</dbReference>
<dbReference type="AlphaFoldDB" id="A0A087UCW4"/>
<reference evidence="2 3" key="1">
    <citation type="submission" date="2013-11" db="EMBL/GenBank/DDBJ databases">
        <title>Genome sequencing of Stegodyphus mimosarum.</title>
        <authorList>
            <person name="Bechsgaard J."/>
        </authorList>
    </citation>
    <scope>NUCLEOTIDE SEQUENCE [LARGE SCALE GENOMIC DNA]</scope>
</reference>
<dbReference type="EMBL" id="KK119261">
    <property type="protein sequence ID" value="KFM75203.1"/>
    <property type="molecule type" value="Genomic_DNA"/>
</dbReference>
<feature type="non-terminal residue" evidence="2">
    <location>
        <position position="199"/>
    </location>
</feature>
<organism evidence="2 3">
    <name type="scientific">Stegodyphus mimosarum</name>
    <name type="common">African social velvet spider</name>
    <dbReference type="NCBI Taxonomy" id="407821"/>
    <lineage>
        <taxon>Eukaryota</taxon>
        <taxon>Metazoa</taxon>
        <taxon>Ecdysozoa</taxon>
        <taxon>Arthropoda</taxon>
        <taxon>Chelicerata</taxon>
        <taxon>Arachnida</taxon>
        <taxon>Araneae</taxon>
        <taxon>Araneomorphae</taxon>
        <taxon>Entelegynae</taxon>
        <taxon>Eresoidea</taxon>
        <taxon>Eresidae</taxon>
        <taxon>Stegodyphus</taxon>
    </lineage>
</organism>